<comment type="caution">
    <text evidence="1">The sequence shown here is derived from an EMBL/GenBank/DDBJ whole genome shotgun (WGS) entry which is preliminary data.</text>
</comment>
<evidence type="ECO:0000313" key="2">
    <source>
        <dbReference type="Proteomes" id="UP001170481"/>
    </source>
</evidence>
<dbReference type="EMBL" id="JAUORK010000005">
    <property type="protein sequence ID" value="MDO6671669.1"/>
    <property type="molecule type" value="Genomic_DNA"/>
</dbReference>
<name>A0AAP4TXM6_9GAMM</name>
<proteinExistence type="predicted"/>
<dbReference type="InterPro" id="IPR027598">
    <property type="entry name" value="Amphi-Trp_dom"/>
</dbReference>
<reference evidence="1" key="1">
    <citation type="submission" date="2023-07" db="EMBL/GenBank/DDBJ databases">
        <title>Genome content predicts the carbon catabolic preferences of heterotrophic bacteria.</title>
        <authorList>
            <person name="Gralka M."/>
        </authorList>
    </citation>
    <scope>NUCLEOTIDE SEQUENCE</scope>
    <source>
        <strain evidence="1">C2R13</strain>
    </source>
</reference>
<gene>
    <name evidence="1" type="ORF">Q4535_06000</name>
</gene>
<dbReference type="Proteomes" id="UP001170481">
    <property type="component" value="Unassembled WGS sequence"/>
</dbReference>
<sequence length="93" mass="10670">MKDDKQDKSLFRHESLQSIDGVQDILKAIIKGLGKGLLSFRDEDGEIRLAPRGLMTLKVTARREDDHHRLDIRLSWHAKPGAKRNKTLKVLDE</sequence>
<dbReference type="RefSeq" id="WP_054555998.1">
    <property type="nucleotide sequence ID" value="NZ_CANLSP010000001.1"/>
</dbReference>
<accession>A0AAP4TXM6</accession>
<evidence type="ECO:0000313" key="1">
    <source>
        <dbReference type="EMBL" id="MDO6671669.1"/>
    </source>
</evidence>
<dbReference type="AlphaFoldDB" id="A0AAP4TXM6"/>
<dbReference type="NCBIfam" id="TIGR04354">
    <property type="entry name" value="amphi-Trp"/>
    <property type="match status" value="1"/>
</dbReference>
<organism evidence="1 2">
    <name type="scientific">Cobetia amphilecti</name>
    <dbReference type="NCBI Taxonomy" id="1055104"/>
    <lineage>
        <taxon>Bacteria</taxon>
        <taxon>Pseudomonadati</taxon>
        <taxon>Pseudomonadota</taxon>
        <taxon>Gammaproteobacteria</taxon>
        <taxon>Oceanospirillales</taxon>
        <taxon>Halomonadaceae</taxon>
        <taxon>Cobetia</taxon>
    </lineage>
</organism>
<protein>
    <submittedName>
        <fullName evidence="1">Amphi-Trp domain-containing protein</fullName>
    </submittedName>
</protein>
<dbReference type="GeneID" id="97326187"/>